<dbReference type="NCBIfam" id="NF006388">
    <property type="entry name" value="PRK08637.1"/>
    <property type="match status" value="1"/>
</dbReference>
<accession>A0A1M6R7Y2</accession>
<dbReference type="PANTHER" id="PTHR46383">
    <property type="entry name" value="ASPARTATE AMINOTRANSFERASE"/>
    <property type="match status" value="1"/>
</dbReference>
<evidence type="ECO:0000259" key="6">
    <source>
        <dbReference type="Pfam" id="PF00155"/>
    </source>
</evidence>
<dbReference type="Gene3D" id="3.40.640.10">
    <property type="entry name" value="Type I PLP-dependent aspartate aminotransferase-like (Major domain)"/>
    <property type="match status" value="1"/>
</dbReference>
<comment type="cofactor">
    <cofactor evidence="1">
        <name>pyridoxal 5'-phosphate</name>
        <dbReference type="ChEBI" id="CHEBI:597326"/>
    </cofactor>
</comment>
<dbReference type="PANTHER" id="PTHR46383:SF1">
    <property type="entry name" value="ASPARTATE AMINOTRANSFERASE"/>
    <property type="match status" value="1"/>
</dbReference>
<organism evidence="7 8">
    <name type="scientific">Fibrobacter intestinalis</name>
    <dbReference type="NCBI Taxonomy" id="28122"/>
    <lineage>
        <taxon>Bacteria</taxon>
        <taxon>Pseudomonadati</taxon>
        <taxon>Fibrobacterota</taxon>
        <taxon>Fibrobacteria</taxon>
        <taxon>Fibrobacterales</taxon>
        <taxon>Fibrobacteraceae</taxon>
        <taxon>Fibrobacter</taxon>
    </lineage>
</organism>
<feature type="domain" description="Aminotransferase class I/classII large" evidence="6">
    <location>
        <begin position="50"/>
        <end position="418"/>
    </location>
</feature>
<dbReference type="InterPro" id="IPR015422">
    <property type="entry name" value="PyrdxlP-dep_Trfase_small"/>
</dbReference>
<dbReference type="RefSeq" id="WP_073302501.1">
    <property type="nucleotide sequence ID" value="NZ_FRAW01000003.1"/>
</dbReference>
<evidence type="ECO:0000256" key="1">
    <source>
        <dbReference type="ARBA" id="ARBA00001933"/>
    </source>
</evidence>
<evidence type="ECO:0000256" key="5">
    <source>
        <dbReference type="ARBA" id="ARBA00022898"/>
    </source>
</evidence>
<name>A0A1M6R7Y2_9BACT</name>
<keyword evidence="8" id="KW-1185">Reference proteome</keyword>
<keyword evidence="3 7" id="KW-0032">Aminotransferase</keyword>
<reference evidence="8" key="1">
    <citation type="submission" date="2016-11" db="EMBL/GenBank/DDBJ databases">
        <authorList>
            <person name="Varghese N."/>
            <person name="Submissions S."/>
        </authorList>
    </citation>
    <scope>NUCLEOTIDE SEQUENCE [LARGE SCALE GENOMIC DNA]</scope>
    <source>
        <strain evidence="8">UWOS</strain>
    </source>
</reference>
<dbReference type="GO" id="GO:0008483">
    <property type="term" value="F:transaminase activity"/>
    <property type="evidence" value="ECO:0007669"/>
    <property type="project" value="UniProtKB-KW"/>
</dbReference>
<evidence type="ECO:0000256" key="2">
    <source>
        <dbReference type="ARBA" id="ARBA00007441"/>
    </source>
</evidence>
<dbReference type="Gene3D" id="3.90.1150.10">
    <property type="entry name" value="Aspartate Aminotransferase, domain 1"/>
    <property type="match status" value="1"/>
</dbReference>
<evidence type="ECO:0000256" key="3">
    <source>
        <dbReference type="ARBA" id="ARBA00022576"/>
    </source>
</evidence>
<dbReference type="InterPro" id="IPR004839">
    <property type="entry name" value="Aminotransferase_I/II_large"/>
</dbReference>
<comment type="similarity">
    <text evidence="2">Belongs to the class-I pyridoxal-phosphate-dependent aminotransferase family.</text>
</comment>
<evidence type="ECO:0000256" key="4">
    <source>
        <dbReference type="ARBA" id="ARBA00022679"/>
    </source>
</evidence>
<dbReference type="CDD" id="cd00609">
    <property type="entry name" value="AAT_like"/>
    <property type="match status" value="1"/>
</dbReference>
<dbReference type="InterPro" id="IPR015421">
    <property type="entry name" value="PyrdxlP-dep_Trfase_major"/>
</dbReference>
<protein>
    <submittedName>
        <fullName evidence="7">Aspartate/methionine/tyrosine aminotransferase</fullName>
    </submittedName>
</protein>
<proteinExistence type="inferred from homology"/>
<evidence type="ECO:0000313" key="8">
    <source>
        <dbReference type="Proteomes" id="UP000184275"/>
    </source>
</evidence>
<keyword evidence="4 7" id="KW-0808">Transferase</keyword>
<sequence>MTLNPLAEALNADLAANGASILQMLSQKGKNIFFPSKGILGQGGEAKGKKINATIGTALEDDGSPLVLPCVQKSLNLPKNAFLYAPSYGNPELRDAWKEQIIRKNPTLASKTFSRPVVSAALTHAISISGYLFLDPGDKVIIPDLYWDNYELAFENSYGAQIDTFNTFKNGGFDIDALEAALAKDGIGKKVLLLNFPNNPTGYTATEEEAKKITEVLVRAAEKGNKIVALLDDAYFGLVYAEGVTRESLFAKLVDAHKDILAVKLDGPTKEDYVWGFRVGFITFGFQGATAEQLKALESKAAGAIRGNISNAPSISQKILLEAYKSPEYIQEKEQKYAVLKKRYDVIQKTLQEHPEYKNAFDPMPFNSGYFMCVKPKGVDAESVRVHLLQNYSTGTIMLKGLLRLAFSAVPTDLLPQLFENVYRAITDLTSHNP</sequence>
<dbReference type="EMBL" id="FRAW01000003">
    <property type="protein sequence ID" value="SHK28574.1"/>
    <property type="molecule type" value="Genomic_DNA"/>
</dbReference>
<dbReference type="SUPFAM" id="SSF53383">
    <property type="entry name" value="PLP-dependent transferases"/>
    <property type="match status" value="1"/>
</dbReference>
<dbReference type="GO" id="GO:0030170">
    <property type="term" value="F:pyridoxal phosphate binding"/>
    <property type="evidence" value="ECO:0007669"/>
    <property type="project" value="InterPro"/>
</dbReference>
<keyword evidence="5" id="KW-0663">Pyridoxal phosphate</keyword>
<dbReference type="AlphaFoldDB" id="A0A1M6R7Y2"/>
<dbReference type="Pfam" id="PF00155">
    <property type="entry name" value="Aminotran_1_2"/>
    <property type="match status" value="1"/>
</dbReference>
<dbReference type="InterPro" id="IPR015424">
    <property type="entry name" value="PyrdxlP-dep_Trfase"/>
</dbReference>
<dbReference type="InterPro" id="IPR050596">
    <property type="entry name" value="AspAT/PAT-like"/>
</dbReference>
<gene>
    <name evidence="7" type="ORF">SAMN05720469_103143</name>
</gene>
<dbReference type="GO" id="GO:0006520">
    <property type="term" value="P:amino acid metabolic process"/>
    <property type="evidence" value="ECO:0007669"/>
    <property type="project" value="InterPro"/>
</dbReference>
<evidence type="ECO:0000313" key="7">
    <source>
        <dbReference type="EMBL" id="SHK28574.1"/>
    </source>
</evidence>
<dbReference type="Proteomes" id="UP000184275">
    <property type="component" value="Unassembled WGS sequence"/>
</dbReference>